<reference evidence="3 4" key="1">
    <citation type="submission" date="2020-01" db="EMBL/GenBank/DDBJ databases">
        <title>Complete genome sequence of a human oral phylogroup 1 Treponema sp. strain ATCC 700766, originally isolated from periodontitis dental plaque.</title>
        <authorList>
            <person name="Chan Y."/>
            <person name="Huo Y.-B."/>
            <person name="Yu X.-L."/>
            <person name="Zeng H."/>
            <person name="Leung W.-K."/>
            <person name="Watt R.M."/>
        </authorList>
    </citation>
    <scope>NUCLEOTIDE SEQUENCE [LARGE SCALE GENOMIC DNA]</scope>
    <source>
        <strain evidence="3 4">OMZ 804</strain>
    </source>
</reference>
<feature type="transmembrane region" description="Helical" evidence="2">
    <location>
        <begin position="16"/>
        <end position="34"/>
    </location>
</feature>
<gene>
    <name evidence="3" type="ORF">GWP43_09245</name>
</gene>
<sequence>MLFKNLLRVINGQKNNIFYIVFILLIFVAGLFAGRQFSTYKSNGILQAARQELELARNENQQLTDQLSKVREIITRGRAETDEAETIIRDSRAILQDLITTIQEISNILENPDGGNCNLN</sequence>
<dbReference type="EMBL" id="CP048020">
    <property type="protein sequence ID" value="QHX43589.1"/>
    <property type="molecule type" value="Genomic_DNA"/>
</dbReference>
<evidence type="ECO:0000313" key="3">
    <source>
        <dbReference type="EMBL" id="QHX43589.1"/>
    </source>
</evidence>
<keyword evidence="1" id="KW-0175">Coiled coil</keyword>
<protein>
    <submittedName>
        <fullName evidence="3">Uncharacterized protein</fullName>
    </submittedName>
</protein>
<evidence type="ECO:0000256" key="1">
    <source>
        <dbReference type="SAM" id="Coils"/>
    </source>
</evidence>
<evidence type="ECO:0000256" key="2">
    <source>
        <dbReference type="SAM" id="Phobius"/>
    </source>
</evidence>
<dbReference type="Proteomes" id="UP000464374">
    <property type="component" value="Chromosome"/>
</dbReference>
<organism evidence="3 4">
    <name type="scientific">Treponema vincentii</name>
    <dbReference type="NCBI Taxonomy" id="69710"/>
    <lineage>
        <taxon>Bacteria</taxon>
        <taxon>Pseudomonadati</taxon>
        <taxon>Spirochaetota</taxon>
        <taxon>Spirochaetia</taxon>
        <taxon>Spirochaetales</taxon>
        <taxon>Treponemataceae</taxon>
        <taxon>Treponema</taxon>
    </lineage>
</organism>
<keyword evidence="2" id="KW-0812">Transmembrane</keyword>
<keyword evidence="2" id="KW-0472">Membrane</keyword>
<dbReference type="RefSeq" id="WP_162663904.1">
    <property type="nucleotide sequence ID" value="NZ_CP048020.1"/>
</dbReference>
<name>A0A6P1Y2N2_9SPIR</name>
<accession>A0A6P1Y2N2</accession>
<proteinExistence type="predicted"/>
<feature type="coiled-coil region" evidence="1">
    <location>
        <begin position="46"/>
        <end position="73"/>
    </location>
</feature>
<keyword evidence="2" id="KW-1133">Transmembrane helix</keyword>
<evidence type="ECO:0000313" key="4">
    <source>
        <dbReference type="Proteomes" id="UP000464374"/>
    </source>
</evidence>
<dbReference type="AlphaFoldDB" id="A0A6P1Y2N2"/>
<dbReference type="KEGG" id="trz:GWP43_09245"/>